<accession>A0A323TR91</accession>
<dbReference type="OrthoDB" id="2005617at2"/>
<protein>
    <submittedName>
        <fullName evidence="1">Uncharacterized protein</fullName>
    </submittedName>
</protein>
<evidence type="ECO:0000313" key="1">
    <source>
        <dbReference type="EMBL" id="PYZ95053.1"/>
    </source>
</evidence>
<evidence type="ECO:0000313" key="2">
    <source>
        <dbReference type="Proteomes" id="UP000248214"/>
    </source>
</evidence>
<organism evidence="1 2">
    <name type="scientific">Salipaludibacillus keqinensis</name>
    <dbReference type="NCBI Taxonomy" id="2045207"/>
    <lineage>
        <taxon>Bacteria</taxon>
        <taxon>Bacillati</taxon>
        <taxon>Bacillota</taxon>
        <taxon>Bacilli</taxon>
        <taxon>Bacillales</taxon>
        <taxon>Bacillaceae</taxon>
    </lineage>
</organism>
<sequence>MGSGQEIQCENCFYSIDTRLGVDVTHFPFDVCLKCLPRQDQHGFKELAQQQTIHRFEFSYELFQCTKHHLFEKPVLTVIYGEDQTFTTFNRCPYCRSIGSRIEKALDSIDALSCPFCKKKKLRTSQKIL</sequence>
<dbReference type="AlphaFoldDB" id="A0A323TR91"/>
<keyword evidence="2" id="KW-1185">Reference proteome</keyword>
<name>A0A323TR91_9BACI</name>
<comment type="caution">
    <text evidence="1">The sequence shown here is derived from an EMBL/GenBank/DDBJ whole genome shotgun (WGS) entry which is preliminary data.</text>
</comment>
<gene>
    <name evidence="1" type="ORF">CR194_05935</name>
</gene>
<dbReference type="RefSeq" id="WP_110608688.1">
    <property type="nucleotide sequence ID" value="NZ_PDOD01000001.1"/>
</dbReference>
<proteinExistence type="predicted"/>
<reference evidence="1 2" key="1">
    <citation type="submission" date="2017-10" db="EMBL/GenBank/DDBJ databases">
        <title>Bacillus sp. nov., a halophilic bacterium isolated from a Keqin Lake.</title>
        <authorList>
            <person name="Wang H."/>
        </authorList>
    </citation>
    <scope>NUCLEOTIDE SEQUENCE [LARGE SCALE GENOMIC DNA]</scope>
    <source>
        <strain evidence="1 2">KQ-12</strain>
    </source>
</reference>
<dbReference type="EMBL" id="PDOD01000001">
    <property type="protein sequence ID" value="PYZ95053.1"/>
    <property type="molecule type" value="Genomic_DNA"/>
</dbReference>
<dbReference type="Proteomes" id="UP000248214">
    <property type="component" value="Unassembled WGS sequence"/>
</dbReference>